<dbReference type="UniPathway" id="UPA00031">
    <property type="reaction ID" value="UER00010"/>
</dbReference>
<dbReference type="EMBL" id="JRPR02000006">
    <property type="protein sequence ID" value="TLD96068.1"/>
    <property type="molecule type" value="Genomic_DNA"/>
</dbReference>
<dbReference type="InterPro" id="IPR017926">
    <property type="entry name" value="GATASE"/>
</dbReference>
<comment type="function">
    <text evidence="10">IGPS catalyzes the conversion of PRFAR and glutamine to IGP, AICAR and glutamate. The HisH subunit catalyzes the hydrolysis of glutamine to glutamate and ammonia as part of the synthesis of IGP and AICAR. The resulting ammonia molecule is channeled to the active site of HisF.</text>
</comment>
<dbReference type="OrthoDB" id="9807749at2"/>
<dbReference type="Pfam" id="PF00117">
    <property type="entry name" value="GATase"/>
    <property type="match status" value="1"/>
</dbReference>
<feature type="domain" description="Glutamine amidotransferase" evidence="12">
    <location>
        <begin position="43"/>
        <end position="209"/>
    </location>
</feature>
<evidence type="ECO:0000259" key="12">
    <source>
        <dbReference type="Pfam" id="PF00117"/>
    </source>
</evidence>
<evidence type="ECO:0000256" key="6">
    <source>
        <dbReference type="ARBA" id="ARBA00023102"/>
    </source>
</evidence>
<dbReference type="RefSeq" id="WP_034355171.1">
    <property type="nucleotide sequence ID" value="NZ_JRPR02000006.1"/>
</dbReference>
<evidence type="ECO:0000256" key="1">
    <source>
        <dbReference type="ARBA" id="ARBA00005091"/>
    </source>
</evidence>
<dbReference type="GO" id="GO:0004359">
    <property type="term" value="F:glutaminase activity"/>
    <property type="evidence" value="ECO:0007669"/>
    <property type="project" value="UniProtKB-EC"/>
</dbReference>
<dbReference type="GO" id="GO:0000105">
    <property type="term" value="P:L-histidine biosynthetic process"/>
    <property type="evidence" value="ECO:0007669"/>
    <property type="project" value="UniProtKB-UniRule"/>
</dbReference>
<dbReference type="STRING" id="1677920.LS71_06100"/>
<dbReference type="GO" id="GO:0005737">
    <property type="term" value="C:cytoplasm"/>
    <property type="evidence" value="ECO:0007669"/>
    <property type="project" value="UniProtKB-SubCell"/>
</dbReference>
<dbReference type="InterPro" id="IPR010139">
    <property type="entry name" value="Imidazole-glycPsynth_HisH"/>
</dbReference>
<sequence>MNKIGIINYGAGNLGSVKNALAFIQNQMPSMPPFEVCIESSPERLKLYDKLILPGVGAFGSAMNALHSTSLSEAICEFAQSGKFILGICLGLQLLFEKSFEFGEHKGLGLISGEVVGFNNTGLKVPHIGWNNCYFTTLGKQSPLLRDIKDGSFFYFVHSFHIKTSEAFILAYCEYGYPFGAIVNKDNLFGIQPHPEKSHNVGLCLLKNFLEL</sequence>
<comment type="subunit">
    <text evidence="2 10">Heterodimer of HisH and HisF.</text>
</comment>
<dbReference type="EC" id="4.3.2.10" evidence="10"/>
<keyword evidence="10" id="KW-0963">Cytoplasm</keyword>
<dbReference type="GO" id="GO:0000107">
    <property type="term" value="F:imidazoleglycerol-phosphate synthase activity"/>
    <property type="evidence" value="ECO:0007669"/>
    <property type="project" value="UniProtKB-UniRule"/>
</dbReference>
<evidence type="ECO:0000256" key="4">
    <source>
        <dbReference type="ARBA" id="ARBA00022801"/>
    </source>
</evidence>
<evidence type="ECO:0000256" key="7">
    <source>
        <dbReference type="ARBA" id="ARBA00023239"/>
    </source>
</evidence>
<evidence type="ECO:0000256" key="8">
    <source>
        <dbReference type="ARBA" id="ARBA00047838"/>
    </source>
</evidence>
<dbReference type="Proteomes" id="UP000029733">
    <property type="component" value="Unassembled WGS sequence"/>
</dbReference>
<feature type="active site" evidence="10 11">
    <location>
        <position position="196"/>
    </location>
</feature>
<feature type="active site" evidence="10 11">
    <location>
        <position position="194"/>
    </location>
</feature>
<evidence type="ECO:0000256" key="3">
    <source>
        <dbReference type="ARBA" id="ARBA00022605"/>
    </source>
</evidence>
<dbReference type="PANTHER" id="PTHR42701">
    <property type="entry name" value="IMIDAZOLE GLYCEROL PHOSPHATE SYNTHASE SUBUNIT HISH"/>
    <property type="match status" value="1"/>
</dbReference>
<evidence type="ECO:0000256" key="2">
    <source>
        <dbReference type="ARBA" id="ARBA00011152"/>
    </source>
</evidence>
<evidence type="ECO:0000313" key="13">
    <source>
        <dbReference type="EMBL" id="TLD96068.1"/>
    </source>
</evidence>
<organism evidence="13 14">
    <name type="scientific">Helicobacter jaachi</name>
    <dbReference type="NCBI Taxonomy" id="1677920"/>
    <lineage>
        <taxon>Bacteria</taxon>
        <taxon>Pseudomonadati</taxon>
        <taxon>Campylobacterota</taxon>
        <taxon>Epsilonproteobacteria</taxon>
        <taxon>Campylobacterales</taxon>
        <taxon>Helicobacteraceae</taxon>
        <taxon>Helicobacter</taxon>
    </lineage>
</organism>
<keyword evidence="4 10" id="KW-0378">Hydrolase</keyword>
<keyword evidence="6 10" id="KW-0368">Histidine biosynthesis</keyword>
<keyword evidence="14" id="KW-1185">Reference proteome</keyword>
<comment type="catalytic activity">
    <reaction evidence="8 10">
        <text>5-[(5-phospho-1-deoxy-D-ribulos-1-ylimino)methylamino]-1-(5-phospho-beta-D-ribosyl)imidazole-4-carboxamide + L-glutamine = D-erythro-1-(imidazol-4-yl)glycerol 3-phosphate + 5-amino-1-(5-phospho-beta-D-ribosyl)imidazole-4-carboxamide + L-glutamate + H(+)</text>
        <dbReference type="Rhea" id="RHEA:24793"/>
        <dbReference type="ChEBI" id="CHEBI:15378"/>
        <dbReference type="ChEBI" id="CHEBI:29985"/>
        <dbReference type="ChEBI" id="CHEBI:58278"/>
        <dbReference type="ChEBI" id="CHEBI:58359"/>
        <dbReference type="ChEBI" id="CHEBI:58475"/>
        <dbReference type="ChEBI" id="CHEBI:58525"/>
        <dbReference type="EC" id="4.3.2.10"/>
    </reaction>
</comment>
<dbReference type="PROSITE" id="PS51273">
    <property type="entry name" value="GATASE_TYPE_1"/>
    <property type="match status" value="1"/>
</dbReference>
<gene>
    <name evidence="10 13" type="primary">hisH</name>
    <name evidence="13" type="ORF">LS71_007435</name>
</gene>
<dbReference type="Gene3D" id="3.40.50.880">
    <property type="match status" value="1"/>
</dbReference>
<evidence type="ECO:0000256" key="5">
    <source>
        <dbReference type="ARBA" id="ARBA00022962"/>
    </source>
</evidence>
<evidence type="ECO:0000313" key="14">
    <source>
        <dbReference type="Proteomes" id="UP000029733"/>
    </source>
</evidence>
<accession>A0A4U8TAB4</accession>
<dbReference type="NCBIfam" id="TIGR01855">
    <property type="entry name" value="IMP_synth_hisH"/>
    <property type="match status" value="1"/>
</dbReference>
<keyword evidence="3 10" id="KW-0028">Amino-acid biosynthesis</keyword>
<comment type="catalytic activity">
    <reaction evidence="9 10">
        <text>L-glutamine + H2O = L-glutamate + NH4(+)</text>
        <dbReference type="Rhea" id="RHEA:15889"/>
        <dbReference type="ChEBI" id="CHEBI:15377"/>
        <dbReference type="ChEBI" id="CHEBI:28938"/>
        <dbReference type="ChEBI" id="CHEBI:29985"/>
        <dbReference type="ChEBI" id="CHEBI:58359"/>
        <dbReference type="EC" id="3.5.1.2"/>
    </reaction>
</comment>
<evidence type="ECO:0000256" key="9">
    <source>
        <dbReference type="ARBA" id="ARBA00049534"/>
    </source>
</evidence>
<name>A0A4U8TAB4_9HELI</name>
<proteinExistence type="inferred from homology"/>
<dbReference type="PANTHER" id="PTHR42701:SF1">
    <property type="entry name" value="IMIDAZOLE GLYCEROL PHOSPHATE SYNTHASE SUBUNIT HISH"/>
    <property type="match status" value="1"/>
</dbReference>
<dbReference type="CDD" id="cd01748">
    <property type="entry name" value="GATase1_IGP_Synthase"/>
    <property type="match status" value="1"/>
</dbReference>
<dbReference type="InterPro" id="IPR029062">
    <property type="entry name" value="Class_I_gatase-like"/>
</dbReference>
<evidence type="ECO:0000256" key="10">
    <source>
        <dbReference type="HAMAP-Rule" id="MF_00278"/>
    </source>
</evidence>
<keyword evidence="7 10" id="KW-0456">Lyase</keyword>
<dbReference type="EC" id="3.5.1.2" evidence="10"/>
<dbReference type="GO" id="GO:0016829">
    <property type="term" value="F:lyase activity"/>
    <property type="evidence" value="ECO:0007669"/>
    <property type="project" value="UniProtKB-KW"/>
</dbReference>
<evidence type="ECO:0000256" key="11">
    <source>
        <dbReference type="PIRSR" id="PIRSR000495-1"/>
    </source>
</evidence>
<reference evidence="13 14" key="1">
    <citation type="journal article" date="2014" name="Genome Announc.">
        <title>Draft genome sequences of eight enterohepatic helicobacter species isolated from both laboratory and wild rodents.</title>
        <authorList>
            <person name="Sheh A."/>
            <person name="Shen Z."/>
            <person name="Fox J.G."/>
        </authorList>
    </citation>
    <scope>NUCLEOTIDE SEQUENCE [LARGE SCALE GENOMIC DNA]</scope>
    <source>
        <strain evidence="13 14">MIT 09-6949</strain>
    </source>
</reference>
<dbReference type="SUPFAM" id="SSF52317">
    <property type="entry name" value="Class I glutamine amidotransferase-like"/>
    <property type="match status" value="1"/>
</dbReference>
<feature type="active site" description="Nucleophile" evidence="10 11">
    <location>
        <position position="89"/>
    </location>
</feature>
<keyword evidence="5 10" id="KW-0315">Glutamine amidotransferase</keyword>
<comment type="subcellular location">
    <subcellularLocation>
        <location evidence="10">Cytoplasm</location>
    </subcellularLocation>
</comment>
<dbReference type="PIRSF" id="PIRSF000495">
    <property type="entry name" value="Amidotransf_hisH"/>
    <property type="match status" value="1"/>
</dbReference>
<dbReference type="AlphaFoldDB" id="A0A4U8TAB4"/>
<comment type="pathway">
    <text evidence="1 10">Amino-acid biosynthesis; L-histidine biosynthesis; L-histidine from 5-phospho-alpha-D-ribose 1-diphosphate: step 5/9.</text>
</comment>
<protein>
    <recommendedName>
        <fullName evidence="10">Imidazole glycerol phosphate synthase subunit HisH</fullName>
        <ecNumber evidence="10">4.3.2.10</ecNumber>
    </recommendedName>
    <alternativeName>
        <fullName evidence="10">IGP synthase glutaminase subunit</fullName>
        <ecNumber evidence="10">3.5.1.2</ecNumber>
    </alternativeName>
    <alternativeName>
        <fullName evidence="10">IGP synthase subunit HisH</fullName>
    </alternativeName>
    <alternativeName>
        <fullName evidence="10">ImGP synthase subunit HisH</fullName>
        <shortName evidence="10">IGPS subunit HisH</shortName>
    </alternativeName>
</protein>
<comment type="caution">
    <text evidence="13">The sequence shown here is derived from an EMBL/GenBank/DDBJ whole genome shotgun (WGS) entry which is preliminary data.</text>
</comment>
<dbReference type="HAMAP" id="MF_00278">
    <property type="entry name" value="HisH"/>
    <property type="match status" value="1"/>
</dbReference>